<protein>
    <submittedName>
        <fullName evidence="3">Exo-alpha-sialidase</fullName>
    </submittedName>
</protein>
<gene>
    <name evidence="4" type="ORF">FWI86_05485</name>
    <name evidence="3" type="ORF">FWJ04_05180</name>
</gene>
<dbReference type="SUPFAM" id="SSF50939">
    <property type="entry name" value="Sialidases"/>
    <property type="match status" value="1"/>
</dbReference>
<dbReference type="BioCyc" id="MetaCyc:MONOMER-16038"/>
<evidence type="ECO:0000313" key="4">
    <source>
        <dbReference type="EMBL" id="NDS68503.1"/>
    </source>
</evidence>
<keyword evidence="1" id="KW-1133">Transmembrane helix</keyword>
<dbReference type="OMA" id="GMLWECC"/>
<dbReference type="EMBL" id="JAAGJP010000032">
    <property type="protein sequence ID" value="NDS68503.1"/>
    <property type="molecule type" value="Genomic_DNA"/>
</dbReference>
<dbReference type="EMBL" id="JAAGKH010000034">
    <property type="protein sequence ID" value="NDR89043.1"/>
    <property type="molecule type" value="Genomic_DNA"/>
</dbReference>
<comment type="caution">
    <text evidence="3">The sequence shown here is derived from an EMBL/GenBank/DDBJ whole genome shotgun (WGS) entry which is preliminary data.</text>
</comment>
<evidence type="ECO:0000256" key="1">
    <source>
        <dbReference type="SAM" id="Phobius"/>
    </source>
</evidence>
<organism evidence="3">
    <name type="scientific">Francisella tularensis subsp. holarctica</name>
    <dbReference type="NCBI Taxonomy" id="119857"/>
    <lineage>
        <taxon>Bacteria</taxon>
        <taxon>Pseudomonadati</taxon>
        <taxon>Pseudomonadota</taxon>
        <taxon>Gammaproteobacteria</taxon>
        <taxon>Thiotrichales</taxon>
        <taxon>Francisellaceae</taxon>
        <taxon>Francisella</taxon>
    </lineage>
</organism>
<keyword evidence="1" id="KW-0812">Transmembrane</keyword>
<reference evidence="3" key="2">
    <citation type="submission" date="2020-02" db="EMBL/GenBank/DDBJ databases">
        <title>Using affinity propagation clustering for identifying bacterial clades and subclades with whole-genome sequences of Francisella tularensis.</title>
        <authorList>
            <person name="Homeier-Bachmann T."/>
            <person name="Abdel-Glil M.Y."/>
            <person name="Hackbart A."/>
            <person name="Hotzel H."/>
            <person name="Tomaso H."/>
        </authorList>
    </citation>
    <scope>NUCLEOTIDE SEQUENCE</scope>
    <source>
        <strain evidence="4">15T0085</strain>
        <strain evidence="3">17T1429</strain>
    </source>
</reference>
<reference evidence="3" key="1">
    <citation type="submission" date="2019-08" db="EMBL/GenBank/DDBJ databases">
        <authorList>
            <person name="Busch A."/>
        </authorList>
    </citation>
    <scope>NUCLEOTIDE SEQUENCE</scope>
    <source>
        <strain evidence="4">15T0085</strain>
        <strain evidence="3">17T1429</strain>
    </source>
</reference>
<evidence type="ECO:0000313" key="3">
    <source>
        <dbReference type="EMBL" id="NDR89043.1"/>
    </source>
</evidence>
<dbReference type="KEGG" id="ftv:CH67_766"/>
<dbReference type="KEGG" id="ftc:DA46_230"/>
<feature type="transmembrane region" description="Helical" evidence="1">
    <location>
        <begin position="7"/>
        <end position="25"/>
    </location>
</feature>
<dbReference type="AlphaFoldDB" id="A0A0B3VZB9"/>
<name>A0A0B3VZB9_FRATU</name>
<dbReference type="KEGG" id="ftz:CH68_500"/>
<dbReference type="Pfam" id="PF13088">
    <property type="entry name" value="BNR_2"/>
    <property type="match status" value="1"/>
</dbReference>
<dbReference type="CDD" id="cd15482">
    <property type="entry name" value="Sialidase_non-viral"/>
    <property type="match status" value="1"/>
</dbReference>
<dbReference type="HOGENOM" id="CLU_054555_0_0_6"/>
<dbReference type="eggNOG" id="COG4409">
    <property type="taxonomic scope" value="Bacteria"/>
</dbReference>
<keyword evidence="1" id="KW-0472">Membrane</keyword>
<dbReference type="SMR" id="A0A0B3VZB9"/>
<proteinExistence type="predicted"/>
<dbReference type="RefSeq" id="WP_004336865.1">
    <property type="nucleotide sequence ID" value="NZ_CP009693.1"/>
</dbReference>
<feature type="domain" description="Sialidase" evidence="2">
    <location>
        <begin position="72"/>
        <end position="346"/>
    </location>
</feature>
<accession>A0A0B3VZB9</accession>
<dbReference type="InterPro" id="IPR036278">
    <property type="entry name" value="Sialidase_sf"/>
</dbReference>
<dbReference type="PANTHER" id="PTHR43752:SF2">
    <property type="entry name" value="BNR_ASP-BOX REPEAT FAMILY PROTEIN"/>
    <property type="match status" value="1"/>
</dbReference>
<sequence length="372" mass="42596">MKHKLKLVLLFAFIYLILLLVFYYYRIQHNYSFSISTPRNDSITKNLDIKTIANLKYFKYNHASSMTTIDNKLFITWYSSDQETATNTKIVVAVAEKVAGKWHFNEIKPVMNRQEFQSIFKKYIHHLGNPIIYSQAKRLWLVFTSSSGGWVTSSLNIMYSDDLGKTWSQPKTILSSNILNFSTLTRGAAIELDNNRFAIPVYKEFNNLNGRWFVFNKDGELIFVSEMTNDGVNLQPTVVPLSKTHALALYRQMHSPIKRIYTNETSDSGLSWSKVKPTQLDNPDSGIAAIKIQNGILLAYNNATDSRADLSLAFKADNSQQWRNIYTFPNKIKGELSYPTFTPYQDNIILAFSDKTKGTIRIVEIKGENSNV</sequence>
<dbReference type="PANTHER" id="PTHR43752">
    <property type="entry name" value="BNR/ASP-BOX REPEAT FAMILY PROTEIN"/>
    <property type="match status" value="1"/>
</dbReference>
<dbReference type="InterPro" id="IPR011040">
    <property type="entry name" value="Sialidase"/>
</dbReference>
<evidence type="ECO:0000259" key="2">
    <source>
        <dbReference type="Pfam" id="PF13088"/>
    </source>
</evidence>
<dbReference type="Gene3D" id="2.120.10.10">
    <property type="match status" value="1"/>
</dbReference>